<name>A0A0E2D5S6_LEPIR</name>
<organism evidence="1 2">
    <name type="scientific">Leptospira interrogans str. UI 12758</name>
    <dbReference type="NCBI Taxonomy" id="1049938"/>
    <lineage>
        <taxon>Bacteria</taxon>
        <taxon>Pseudomonadati</taxon>
        <taxon>Spirochaetota</taxon>
        <taxon>Spirochaetia</taxon>
        <taxon>Leptospirales</taxon>
        <taxon>Leptospiraceae</taxon>
        <taxon>Leptospira</taxon>
    </lineage>
</organism>
<dbReference type="EMBL" id="AHNR02000031">
    <property type="protein sequence ID" value="EKR55268.1"/>
    <property type="molecule type" value="Genomic_DNA"/>
</dbReference>
<comment type="caution">
    <text evidence="1">The sequence shown here is derived from an EMBL/GenBank/DDBJ whole genome shotgun (WGS) entry which is preliminary data.</text>
</comment>
<evidence type="ECO:0008006" key="3">
    <source>
        <dbReference type="Google" id="ProtNLM"/>
    </source>
</evidence>
<dbReference type="AlphaFoldDB" id="A0A0E2D5S6"/>
<evidence type="ECO:0000313" key="2">
    <source>
        <dbReference type="Proteomes" id="UP000001340"/>
    </source>
</evidence>
<sequence>MLKENIRYIFLNSITSYKYIILRPELVIKLKYSPHPVVIKMKYRFQRNYKWFKQRKGNGLIPAFEMEKKRERNKRSRKLQIGFQIFSLILLTEVGLFAQEKPAGVDSKPVEKPKKEFYEDNDTGLIYTKPGPNRTKIDSFEKENFPERKDMQLPNHYKHRPENLNEEKLVIAARTQFRGVSGDRNSAFSGNEDFHTADANFRRLRLGFFYQGAKWWGFATQLRLENAINSQFLRVTKNKTTGDVQDVTLNDSRGLIHEAVIWMNIPILSSRITLGQINVPFNREYIQSSANFISLERSIVTNMLPQFDTGAMIAIHPLEAIDKKYTRYLSLHGFIGNGHGGGGDYGYGRRQDNTAARQNLPQLLAPIYYGRIQYNVFGGLIKKDKDIGWVEGDEIFQDDAKLSLGAAVAQTTQLKTSQPVPVEFLLKDQTPTRLAIQQTTPTGGIDPTGLKSDYLADKTITTPGRPNFGIVGHTYDMTFTWKGFYLNGAWSKFSGSAANQVMGYHGTIGYNFHISGSKYIMPVFKGEFLKGDWNQNQTFEPGEAYYIYWAGINLLGDYHLYKIQLFYQVIHTNTAKNYFINTADNRDARTVYLQFQANFWTGTSSPENISGGAIYRQDY</sequence>
<reference evidence="1 2" key="1">
    <citation type="submission" date="2012-10" db="EMBL/GenBank/DDBJ databases">
        <authorList>
            <person name="Harkins D.M."/>
            <person name="Durkin A.S."/>
            <person name="Brinkac L.M."/>
            <person name="Haft D.H."/>
            <person name="Selengut J.D."/>
            <person name="Sanka R."/>
            <person name="DePew J."/>
            <person name="Purushe J."/>
            <person name="Chanthongthip A."/>
            <person name="Lattana O."/>
            <person name="Phetsouvanh R."/>
            <person name="Newton P.N."/>
            <person name="Vinetz J.M."/>
            <person name="Sutton G.G."/>
            <person name="Nierman W.C."/>
            <person name="Fouts D.E."/>
        </authorList>
    </citation>
    <scope>NUCLEOTIDE SEQUENCE [LARGE SCALE GENOMIC DNA]</scope>
    <source>
        <strain evidence="1 2">UI 12758</strain>
    </source>
</reference>
<dbReference type="InterPro" id="IPR023614">
    <property type="entry name" value="Porin_dom_sf"/>
</dbReference>
<protein>
    <recommendedName>
        <fullName evidence="3">Phosphate-selective porin O and P</fullName>
    </recommendedName>
</protein>
<dbReference type="Proteomes" id="UP000001340">
    <property type="component" value="Unassembled WGS sequence"/>
</dbReference>
<dbReference type="Gene3D" id="2.40.160.10">
    <property type="entry name" value="Porin"/>
    <property type="match status" value="1"/>
</dbReference>
<evidence type="ECO:0000313" key="1">
    <source>
        <dbReference type="EMBL" id="EKR55268.1"/>
    </source>
</evidence>
<gene>
    <name evidence="1" type="ORF">LEP1GSC105_3571</name>
</gene>
<proteinExistence type="predicted"/>
<accession>A0A0E2D5S6</accession>